<evidence type="ECO:0000313" key="2">
    <source>
        <dbReference type="EMBL" id="MBS7809875.1"/>
    </source>
</evidence>
<evidence type="ECO:0000313" key="3">
    <source>
        <dbReference type="Proteomes" id="UP000766336"/>
    </source>
</evidence>
<keyword evidence="3" id="KW-1185">Reference proteome</keyword>
<sequence>MKKVILALAGAVALAACSSEPPDDQPATRTASRASCDATLRVTNSSSRPVQQVFFSDSALSSFGRDRLGRSILDVGQSRDLQADSPGPHDFRIVRADGTTSDLRRANICKNTQIVITNFGVEAR</sequence>
<gene>
    <name evidence="2" type="ORF">KHU32_02925</name>
</gene>
<reference evidence="2 3" key="1">
    <citation type="submission" date="2021-05" db="EMBL/GenBank/DDBJ databases">
        <title>Roseococcus sp. XZZS9, whole genome shotgun sequencing project.</title>
        <authorList>
            <person name="Zhao G."/>
            <person name="Shen L."/>
        </authorList>
    </citation>
    <scope>NUCLEOTIDE SEQUENCE [LARGE SCALE GENOMIC DNA]</scope>
    <source>
        <strain evidence="2 3">XZZS9</strain>
    </source>
</reference>
<feature type="chain" id="PRO_5045206242" description="Lipoprotein" evidence="1">
    <location>
        <begin position="19"/>
        <end position="124"/>
    </location>
</feature>
<dbReference type="EMBL" id="JAHCDA010000001">
    <property type="protein sequence ID" value="MBS7809875.1"/>
    <property type="molecule type" value="Genomic_DNA"/>
</dbReference>
<comment type="caution">
    <text evidence="2">The sequence shown here is derived from an EMBL/GenBank/DDBJ whole genome shotgun (WGS) entry which is preliminary data.</text>
</comment>
<dbReference type="Proteomes" id="UP000766336">
    <property type="component" value="Unassembled WGS sequence"/>
</dbReference>
<dbReference type="PROSITE" id="PS51257">
    <property type="entry name" value="PROKAR_LIPOPROTEIN"/>
    <property type="match status" value="1"/>
</dbReference>
<name>A0ABS5Q8B6_9PROT</name>
<evidence type="ECO:0008006" key="4">
    <source>
        <dbReference type="Google" id="ProtNLM"/>
    </source>
</evidence>
<keyword evidence="1" id="KW-0732">Signal</keyword>
<protein>
    <recommendedName>
        <fullName evidence="4">Lipoprotein</fullName>
    </recommendedName>
</protein>
<proteinExistence type="predicted"/>
<dbReference type="RefSeq" id="WP_213668532.1">
    <property type="nucleotide sequence ID" value="NZ_JAHCDA010000001.1"/>
</dbReference>
<evidence type="ECO:0000256" key="1">
    <source>
        <dbReference type="SAM" id="SignalP"/>
    </source>
</evidence>
<feature type="signal peptide" evidence="1">
    <location>
        <begin position="1"/>
        <end position="18"/>
    </location>
</feature>
<organism evidence="2 3">
    <name type="scientific">Roseococcus pinisoli</name>
    <dbReference type="NCBI Taxonomy" id="2835040"/>
    <lineage>
        <taxon>Bacteria</taxon>
        <taxon>Pseudomonadati</taxon>
        <taxon>Pseudomonadota</taxon>
        <taxon>Alphaproteobacteria</taxon>
        <taxon>Acetobacterales</taxon>
        <taxon>Roseomonadaceae</taxon>
        <taxon>Roseococcus</taxon>
    </lineage>
</organism>
<accession>A0ABS5Q8B6</accession>